<dbReference type="EMBL" id="NMUJ01000010">
    <property type="protein sequence ID" value="OYV03313.1"/>
    <property type="molecule type" value="Genomic_DNA"/>
</dbReference>
<dbReference type="InterPro" id="IPR002178">
    <property type="entry name" value="PTS_EIIA_type-2_dom"/>
</dbReference>
<dbReference type="Pfam" id="PF00359">
    <property type="entry name" value="PTS_EIIA_2"/>
    <property type="match status" value="1"/>
</dbReference>
<dbReference type="PANTHER" id="PTHR47738">
    <property type="entry name" value="PTS SYSTEM FRUCTOSE-LIKE EIIA COMPONENT-RELATED"/>
    <property type="match status" value="1"/>
</dbReference>
<dbReference type="AlphaFoldDB" id="A0A257LUG8"/>
<evidence type="ECO:0000313" key="3">
    <source>
        <dbReference type="Proteomes" id="UP000216312"/>
    </source>
</evidence>
<dbReference type="InterPro" id="IPR051541">
    <property type="entry name" value="PTS_SugarTrans_NitroReg"/>
</dbReference>
<sequence length="144" mass="16099">MLQIPESNIILNLKGTDKATVMKELLETIQHIGDIEGILKAILARNKIMSQAPGRGVAILRYLGTYARTTSLAVGIKREGINLDALDGRPVYIFFLLVSNDRSKYVDILAGLLRLIQQPTIRLNLLRAHSKSQIRKILETQPIQ</sequence>
<dbReference type="InterPro" id="IPR016152">
    <property type="entry name" value="PTrfase/Anion_transptr"/>
</dbReference>
<dbReference type="PROSITE" id="PS51094">
    <property type="entry name" value="PTS_EIIA_TYPE_2"/>
    <property type="match status" value="1"/>
</dbReference>
<evidence type="ECO:0000313" key="2">
    <source>
        <dbReference type="EMBL" id="OYV03313.1"/>
    </source>
</evidence>
<comment type="caution">
    <text evidence="2">The sequence shown here is derived from an EMBL/GenBank/DDBJ whole genome shotgun (WGS) entry which is preliminary data.</text>
</comment>
<reference evidence="3" key="1">
    <citation type="submission" date="2017-07" db="EMBL/GenBank/DDBJ databases">
        <title>Novel pathways for hydrocarbon cycling and metabolic interdependencies in hydrothermal sediment communities.</title>
        <authorList>
            <person name="Dombrowski N."/>
            <person name="Seitz K."/>
            <person name="Teske A."/>
            <person name="Baker B."/>
        </authorList>
    </citation>
    <scope>NUCLEOTIDE SEQUENCE [LARGE SCALE GENOMIC DNA]</scope>
</reference>
<proteinExistence type="predicted"/>
<accession>A0A257LUG8</accession>
<gene>
    <name evidence="2" type="ORF">CGW93_01475</name>
</gene>
<dbReference type="Proteomes" id="UP000216312">
    <property type="component" value="Unassembled WGS sequence"/>
</dbReference>
<organism evidence="2 3">
    <name type="scientific">candidate division WOR-3 bacterium 4484_18</name>
    <dbReference type="NCBI Taxonomy" id="2020626"/>
    <lineage>
        <taxon>Bacteria</taxon>
        <taxon>Bacteria division WOR-3</taxon>
    </lineage>
</organism>
<dbReference type="SUPFAM" id="SSF55804">
    <property type="entry name" value="Phoshotransferase/anion transport protein"/>
    <property type="match status" value="1"/>
</dbReference>
<name>A0A257LUG8_UNCW3</name>
<feature type="domain" description="PTS EIIA type-2" evidence="1">
    <location>
        <begin position="2"/>
        <end position="141"/>
    </location>
</feature>
<dbReference type="Gene3D" id="3.40.930.10">
    <property type="entry name" value="Mannitol-specific EII, Chain A"/>
    <property type="match status" value="1"/>
</dbReference>
<evidence type="ECO:0000259" key="1">
    <source>
        <dbReference type="PROSITE" id="PS51094"/>
    </source>
</evidence>
<protein>
    <recommendedName>
        <fullName evidence="1">PTS EIIA type-2 domain-containing protein</fullName>
    </recommendedName>
</protein>